<keyword evidence="2" id="KW-0804">Transcription</keyword>
<evidence type="ECO:0000259" key="3">
    <source>
        <dbReference type="Pfam" id="PF05043"/>
    </source>
</evidence>
<dbReference type="RefSeq" id="WP_067392662.1">
    <property type="nucleotide sequence ID" value="NZ_JXKH01000001.1"/>
</dbReference>
<evidence type="ECO:0000256" key="1">
    <source>
        <dbReference type="ARBA" id="ARBA00023015"/>
    </source>
</evidence>
<sequence length="501" mass="59379">MLYEEIMMDNPTLAKYYLFQYLSSQEPDVIQVNAVAERFQHTYQQTYNLLTEIDFELGQLDATQAPLLIRNGRIDLRKLHVTLDEYRYALLLESLPFQFVLYLLHNEKGTIEDFCQQNFVSRSTVNRKLKKINQYLADYGMRFSYNPVDLLGDERMIRITLFYFTWLGTRGVAWPFSIPKEQVYPLSDHYIRYFSMANSFMGRQELLYFATIFELRISQNHLVAYDHKFDFLLEDTPYFDMTSLNDYKGLSAEEAKGESSFIYFLAHFAPYFTTNKDPLLQDTLANFARKPNVVWDFSKAFFDFVETSVLTPDQLAAERELLLGNLLNITLAFYIFENRFPNMHSLMLRPRPQSNSTRHLQQLVLGFFEDKLAQEAFQVYRKPAEQMCKSYRNLLSPYYFALPFNSKLNVALALEHNHLIVVTLVNLLEDLSFTEIFEYAPEEVEHYDLIISTSQQLRKEHPQIPFIIWNFNDQDTEVLELYQKLRNLYIQKNRVDRTLEF</sequence>
<dbReference type="Proteomes" id="UP000181884">
    <property type="component" value="Unassembled WGS sequence"/>
</dbReference>
<dbReference type="InterPro" id="IPR050661">
    <property type="entry name" value="BglG_antiterminators"/>
</dbReference>
<dbReference type="EMBL" id="JXKH01000001">
    <property type="protein sequence ID" value="OJG20303.1"/>
    <property type="molecule type" value="Genomic_DNA"/>
</dbReference>
<feature type="domain" description="Mga helix-turn-helix" evidence="3">
    <location>
        <begin position="86"/>
        <end position="162"/>
    </location>
</feature>
<dbReference type="InterPro" id="IPR036388">
    <property type="entry name" value="WH-like_DNA-bd_sf"/>
</dbReference>
<keyword evidence="5" id="KW-1185">Reference proteome</keyword>
<dbReference type="PANTHER" id="PTHR30185:SF13">
    <property type="entry name" value="LICABCH OPERON REGULATOR-RELATED"/>
    <property type="match status" value="1"/>
</dbReference>
<dbReference type="InterPro" id="IPR007737">
    <property type="entry name" value="Mga_HTH"/>
</dbReference>
<protein>
    <recommendedName>
        <fullName evidence="3">Mga helix-turn-helix domain-containing protein</fullName>
    </recommendedName>
</protein>
<dbReference type="STRING" id="214095.RU97_GL000536"/>
<comment type="caution">
    <text evidence="4">The sequence shown here is derived from an EMBL/GenBank/DDBJ whole genome shotgun (WGS) entry which is preliminary data.</text>
</comment>
<organism evidence="4 5">
    <name type="scientific">Enterococcus canis</name>
    <dbReference type="NCBI Taxonomy" id="214095"/>
    <lineage>
        <taxon>Bacteria</taxon>
        <taxon>Bacillati</taxon>
        <taxon>Bacillota</taxon>
        <taxon>Bacilli</taxon>
        <taxon>Lactobacillales</taxon>
        <taxon>Enterococcaceae</taxon>
        <taxon>Enterococcus</taxon>
    </lineage>
</organism>
<dbReference type="Gene3D" id="1.10.10.10">
    <property type="entry name" value="Winged helix-like DNA-binding domain superfamily/Winged helix DNA-binding domain"/>
    <property type="match status" value="1"/>
</dbReference>
<dbReference type="PANTHER" id="PTHR30185">
    <property type="entry name" value="CRYPTIC BETA-GLUCOSIDE BGL OPERON ANTITERMINATOR"/>
    <property type="match status" value="1"/>
</dbReference>
<evidence type="ECO:0000313" key="5">
    <source>
        <dbReference type="Proteomes" id="UP000181884"/>
    </source>
</evidence>
<dbReference type="AlphaFoldDB" id="A0A1L8RKK7"/>
<evidence type="ECO:0000256" key="2">
    <source>
        <dbReference type="ARBA" id="ARBA00023163"/>
    </source>
</evidence>
<proteinExistence type="predicted"/>
<name>A0A1L8RKK7_9ENTE</name>
<gene>
    <name evidence="4" type="ORF">RU97_GL000536</name>
</gene>
<accession>A0A1L8RKK7</accession>
<evidence type="ECO:0000313" key="4">
    <source>
        <dbReference type="EMBL" id="OJG20303.1"/>
    </source>
</evidence>
<dbReference type="Pfam" id="PF05043">
    <property type="entry name" value="Mga"/>
    <property type="match status" value="1"/>
</dbReference>
<reference evidence="4 5" key="1">
    <citation type="submission" date="2014-12" db="EMBL/GenBank/DDBJ databases">
        <title>Draft genome sequences of 29 type strains of Enterococci.</title>
        <authorList>
            <person name="Zhong Z."/>
            <person name="Sun Z."/>
            <person name="Liu W."/>
            <person name="Zhang W."/>
            <person name="Zhang H."/>
        </authorList>
    </citation>
    <scope>NUCLEOTIDE SEQUENCE [LARGE SCALE GENOMIC DNA]</scope>
    <source>
        <strain evidence="4 5">DSM 17029</strain>
    </source>
</reference>
<keyword evidence="1" id="KW-0805">Transcription regulation</keyword>